<protein>
    <recommendedName>
        <fullName evidence="11">Cation/H+ exchanger transmembrane domain-containing protein</fullName>
    </recommendedName>
</protein>
<dbReference type="GO" id="GO:0016020">
    <property type="term" value="C:membrane"/>
    <property type="evidence" value="ECO:0007669"/>
    <property type="project" value="UniProtKB-SubCell"/>
</dbReference>
<evidence type="ECO:0000256" key="7">
    <source>
        <dbReference type="ARBA" id="ARBA00023065"/>
    </source>
</evidence>
<evidence type="ECO:0000256" key="2">
    <source>
        <dbReference type="ARBA" id="ARBA00022448"/>
    </source>
</evidence>
<evidence type="ECO:0000259" key="11">
    <source>
        <dbReference type="Pfam" id="PF00999"/>
    </source>
</evidence>
<evidence type="ECO:0000256" key="10">
    <source>
        <dbReference type="SAM" id="Phobius"/>
    </source>
</evidence>
<dbReference type="AlphaFoldDB" id="X1N118"/>
<comment type="subcellular location">
    <subcellularLocation>
        <location evidence="1">Membrane</location>
        <topology evidence="1">Multi-pass membrane protein</topology>
    </subcellularLocation>
</comment>
<name>X1N118_9ZZZZ</name>
<evidence type="ECO:0000256" key="6">
    <source>
        <dbReference type="ARBA" id="ARBA00023053"/>
    </source>
</evidence>
<feature type="transmembrane region" description="Helical" evidence="10">
    <location>
        <begin position="209"/>
        <end position="238"/>
    </location>
</feature>
<evidence type="ECO:0000313" key="12">
    <source>
        <dbReference type="EMBL" id="GAI20540.1"/>
    </source>
</evidence>
<evidence type="ECO:0000256" key="3">
    <source>
        <dbReference type="ARBA" id="ARBA00022449"/>
    </source>
</evidence>
<evidence type="ECO:0000256" key="8">
    <source>
        <dbReference type="ARBA" id="ARBA00023136"/>
    </source>
</evidence>
<feature type="transmembrane region" description="Helical" evidence="10">
    <location>
        <begin position="184"/>
        <end position="203"/>
    </location>
</feature>
<feature type="transmembrane region" description="Helical" evidence="10">
    <location>
        <begin position="123"/>
        <end position="142"/>
    </location>
</feature>
<dbReference type="EMBL" id="BARV01018515">
    <property type="protein sequence ID" value="GAI20540.1"/>
    <property type="molecule type" value="Genomic_DNA"/>
</dbReference>
<sequence>SGMAVSFALGFGVAYAWTQQILPSLFVAAALSNTATEIVTRFTERSRFRHLVIGAALIDDILAVYVLGILSTAVIRGGVFDLDMIIWATIGIVVFFILIGYLSRKLIIKADIMKKLWRFERRGVPLAFALCLALTLALIARYIGLHEIIGAYMAGLFIGRLRERPDALLLSRIRLNAILDDARVALQAILTPMFFVFVGLMFAPNWGQVNLFILFALIVAAFAGKLIGCGAGAAAVGYKRRELVEIGTAMCSRGSLELAVLQFGLLSGIVSPELFAVMVV</sequence>
<dbReference type="GO" id="GO:0006814">
    <property type="term" value="P:sodium ion transport"/>
    <property type="evidence" value="ECO:0007669"/>
    <property type="project" value="UniProtKB-KW"/>
</dbReference>
<feature type="non-terminal residue" evidence="12">
    <location>
        <position position="1"/>
    </location>
</feature>
<keyword evidence="5 10" id="KW-1133">Transmembrane helix</keyword>
<keyword evidence="3" id="KW-0050">Antiport</keyword>
<reference evidence="12" key="1">
    <citation type="journal article" date="2014" name="Front. Microbiol.">
        <title>High frequency of phylogenetically diverse reductive dehalogenase-homologous genes in deep subseafloor sedimentary metagenomes.</title>
        <authorList>
            <person name="Kawai M."/>
            <person name="Futagami T."/>
            <person name="Toyoda A."/>
            <person name="Takaki Y."/>
            <person name="Nishi S."/>
            <person name="Hori S."/>
            <person name="Arai W."/>
            <person name="Tsubouchi T."/>
            <person name="Morono Y."/>
            <person name="Uchiyama I."/>
            <person name="Ito T."/>
            <person name="Fujiyama A."/>
            <person name="Inagaki F."/>
            <person name="Takami H."/>
        </authorList>
    </citation>
    <scope>NUCLEOTIDE SEQUENCE</scope>
    <source>
        <strain evidence="12">Expedition CK06-06</strain>
    </source>
</reference>
<dbReference type="GO" id="GO:0015297">
    <property type="term" value="F:antiporter activity"/>
    <property type="evidence" value="ECO:0007669"/>
    <property type="project" value="UniProtKB-KW"/>
</dbReference>
<evidence type="ECO:0000256" key="1">
    <source>
        <dbReference type="ARBA" id="ARBA00004141"/>
    </source>
</evidence>
<dbReference type="GO" id="GO:1902600">
    <property type="term" value="P:proton transmembrane transport"/>
    <property type="evidence" value="ECO:0007669"/>
    <property type="project" value="InterPro"/>
</dbReference>
<dbReference type="PANTHER" id="PTHR43562:SF3">
    <property type="entry name" value="SODIUM ION_PROTON EXCHANGER (EUROFUNG)"/>
    <property type="match status" value="1"/>
</dbReference>
<dbReference type="Gene3D" id="1.20.1530.20">
    <property type="match status" value="1"/>
</dbReference>
<dbReference type="InterPro" id="IPR038770">
    <property type="entry name" value="Na+/solute_symporter_sf"/>
</dbReference>
<feature type="transmembrane region" description="Helical" evidence="10">
    <location>
        <begin position="84"/>
        <end position="102"/>
    </location>
</feature>
<keyword evidence="4 10" id="KW-0812">Transmembrane</keyword>
<keyword evidence="8 10" id="KW-0472">Membrane</keyword>
<keyword evidence="2" id="KW-0813">Transport</keyword>
<evidence type="ECO:0000256" key="5">
    <source>
        <dbReference type="ARBA" id="ARBA00022989"/>
    </source>
</evidence>
<feature type="domain" description="Cation/H+ exchanger transmembrane" evidence="11">
    <location>
        <begin position="2"/>
        <end position="280"/>
    </location>
</feature>
<proteinExistence type="predicted"/>
<feature type="non-terminal residue" evidence="12">
    <location>
        <position position="280"/>
    </location>
</feature>
<organism evidence="12">
    <name type="scientific">marine sediment metagenome</name>
    <dbReference type="NCBI Taxonomy" id="412755"/>
    <lineage>
        <taxon>unclassified sequences</taxon>
        <taxon>metagenomes</taxon>
        <taxon>ecological metagenomes</taxon>
    </lineage>
</organism>
<dbReference type="Pfam" id="PF00999">
    <property type="entry name" value="Na_H_Exchanger"/>
    <property type="match status" value="1"/>
</dbReference>
<feature type="transmembrane region" description="Helical" evidence="10">
    <location>
        <begin position="258"/>
        <end position="279"/>
    </location>
</feature>
<keyword evidence="7" id="KW-0406">Ion transport</keyword>
<feature type="transmembrane region" description="Helical" evidence="10">
    <location>
        <begin position="50"/>
        <end position="72"/>
    </location>
</feature>
<keyword evidence="9" id="KW-0739">Sodium transport</keyword>
<comment type="caution">
    <text evidence="12">The sequence shown here is derived from an EMBL/GenBank/DDBJ whole genome shotgun (WGS) entry which is preliminary data.</text>
</comment>
<gene>
    <name evidence="12" type="ORF">S06H3_31291</name>
</gene>
<accession>X1N118</accession>
<evidence type="ECO:0000256" key="4">
    <source>
        <dbReference type="ARBA" id="ARBA00022692"/>
    </source>
</evidence>
<dbReference type="InterPro" id="IPR006153">
    <property type="entry name" value="Cation/H_exchanger_TM"/>
</dbReference>
<dbReference type="PANTHER" id="PTHR43562">
    <property type="entry name" value="NAPA-TYPE SODIUM/HYDROGEN ANTIPORTER"/>
    <property type="match status" value="1"/>
</dbReference>
<evidence type="ECO:0000256" key="9">
    <source>
        <dbReference type="ARBA" id="ARBA00023201"/>
    </source>
</evidence>
<keyword evidence="6" id="KW-0915">Sodium</keyword>